<evidence type="ECO:0000313" key="1">
    <source>
        <dbReference type="EMBL" id="SFZ73547.1"/>
    </source>
</evidence>
<dbReference type="STRING" id="1121279.SAMN02745887_00886"/>
<sequence>MSDPNNSNPFAFFQQFFKPMENMQPFMPPLTEEECARKIAELRTVEHWLSMQVGMLQMSIRALELQQASLAALKPRDKAAGDNH</sequence>
<protein>
    <submittedName>
        <fullName evidence="1">Uncharacterized protein</fullName>
    </submittedName>
</protein>
<dbReference type="EMBL" id="FPKR01000003">
    <property type="protein sequence ID" value="SFZ73547.1"/>
    <property type="molecule type" value="Genomic_DNA"/>
</dbReference>
<dbReference type="InterPro" id="IPR050026">
    <property type="entry name" value="PHA_gran_PhaM_N"/>
</dbReference>
<dbReference type="NCBIfam" id="NF043076">
    <property type="entry name" value="PHA_gran_PhaM"/>
    <property type="match status" value="1"/>
</dbReference>
<evidence type="ECO:0000313" key="2">
    <source>
        <dbReference type="Proteomes" id="UP000186513"/>
    </source>
</evidence>
<keyword evidence="2" id="KW-1185">Reference proteome</keyword>
<proteinExistence type="predicted"/>
<dbReference type="RefSeq" id="WP_072427430.1">
    <property type="nucleotide sequence ID" value="NZ_FPKR01000003.1"/>
</dbReference>
<reference evidence="1 2" key="1">
    <citation type="submission" date="2016-11" db="EMBL/GenBank/DDBJ databases">
        <authorList>
            <person name="Jaros S."/>
            <person name="Januszkiewicz K."/>
            <person name="Wedrychowicz H."/>
        </authorList>
    </citation>
    <scope>NUCLEOTIDE SEQUENCE [LARGE SCALE GENOMIC DNA]</scope>
    <source>
        <strain evidence="1 2">DSM 18899</strain>
    </source>
</reference>
<accession>A0A1K2H9X6</accession>
<name>A0A1K2H9X6_9NEIS</name>
<dbReference type="AlphaFoldDB" id="A0A1K2H9X6"/>
<gene>
    <name evidence="1" type="ORF">SAMN02745887_00886</name>
</gene>
<dbReference type="OrthoDB" id="8566581at2"/>
<dbReference type="Proteomes" id="UP000186513">
    <property type="component" value="Unassembled WGS sequence"/>
</dbReference>
<organism evidence="1 2">
    <name type="scientific">Chitinimonas taiwanensis DSM 18899</name>
    <dbReference type="NCBI Taxonomy" id="1121279"/>
    <lineage>
        <taxon>Bacteria</taxon>
        <taxon>Pseudomonadati</taxon>
        <taxon>Pseudomonadota</taxon>
        <taxon>Betaproteobacteria</taxon>
        <taxon>Neisseriales</taxon>
        <taxon>Chitinibacteraceae</taxon>
        <taxon>Chitinimonas</taxon>
    </lineage>
</organism>